<name>A0A6N7V2H5_9FIRM</name>
<gene>
    <name evidence="2" type="ORF">FYJ34_08845</name>
</gene>
<organism evidence="2 3">
    <name type="scientific">Suipraeoptans intestinalis</name>
    <dbReference type="NCBI Taxonomy" id="2606628"/>
    <lineage>
        <taxon>Bacteria</taxon>
        <taxon>Bacillati</taxon>
        <taxon>Bacillota</taxon>
        <taxon>Clostridia</taxon>
        <taxon>Lachnospirales</taxon>
        <taxon>Lachnospiraceae</taxon>
        <taxon>Suipraeoptans</taxon>
    </lineage>
</organism>
<dbReference type="Proteomes" id="UP000434409">
    <property type="component" value="Unassembled WGS sequence"/>
</dbReference>
<proteinExistence type="predicted"/>
<dbReference type="EMBL" id="VULY01000018">
    <property type="protein sequence ID" value="MSR94357.1"/>
    <property type="molecule type" value="Genomic_DNA"/>
</dbReference>
<keyword evidence="1" id="KW-0812">Transmembrane</keyword>
<keyword evidence="1" id="KW-1133">Transmembrane helix</keyword>
<feature type="transmembrane region" description="Helical" evidence="1">
    <location>
        <begin position="71"/>
        <end position="87"/>
    </location>
</feature>
<evidence type="ECO:0000313" key="2">
    <source>
        <dbReference type="EMBL" id="MSR94357.1"/>
    </source>
</evidence>
<keyword evidence="1" id="KW-0472">Membrane</keyword>
<dbReference type="AlphaFoldDB" id="A0A6N7V2H5"/>
<protein>
    <submittedName>
        <fullName evidence="2">Uncharacterized protein</fullName>
    </submittedName>
</protein>
<feature type="transmembrane region" description="Helical" evidence="1">
    <location>
        <begin position="191"/>
        <end position="221"/>
    </location>
</feature>
<comment type="caution">
    <text evidence="2">The sequence shown here is derived from an EMBL/GenBank/DDBJ whole genome shotgun (WGS) entry which is preliminary data.</text>
</comment>
<evidence type="ECO:0000313" key="3">
    <source>
        <dbReference type="Proteomes" id="UP000434409"/>
    </source>
</evidence>
<reference evidence="2 3" key="1">
    <citation type="submission" date="2019-08" db="EMBL/GenBank/DDBJ databases">
        <title>In-depth cultivation of the pig gut microbiome towards novel bacterial diversity and tailored functional studies.</title>
        <authorList>
            <person name="Wylensek D."/>
            <person name="Hitch T.C.A."/>
            <person name="Clavel T."/>
        </authorList>
    </citation>
    <scope>NUCLEOTIDE SEQUENCE [LARGE SCALE GENOMIC DNA]</scope>
    <source>
        <strain evidence="2 3">68-1-5</strain>
    </source>
</reference>
<feature type="transmembrane region" description="Helical" evidence="1">
    <location>
        <begin position="21"/>
        <end position="40"/>
    </location>
</feature>
<feature type="transmembrane region" description="Helical" evidence="1">
    <location>
        <begin position="116"/>
        <end position="137"/>
    </location>
</feature>
<feature type="transmembrane region" description="Helical" evidence="1">
    <location>
        <begin position="308"/>
        <end position="329"/>
    </location>
</feature>
<feature type="transmembrane region" description="Helical" evidence="1">
    <location>
        <begin position="233"/>
        <end position="251"/>
    </location>
</feature>
<feature type="transmembrane region" description="Helical" evidence="1">
    <location>
        <begin position="157"/>
        <end position="179"/>
    </location>
</feature>
<evidence type="ECO:0000256" key="1">
    <source>
        <dbReference type="SAM" id="Phobius"/>
    </source>
</evidence>
<accession>A0A6N7V2H5</accession>
<keyword evidence="3" id="KW-1185">Reference proteome</keyword>
<dbReference type="RefSeq" id="WP_154477967.1">
    <property type="nucleotide sequence ID" value="NZ_VULY01000018.1"/>
</dbReference>
<sequence>MLFSTGKDSWRMLLDRRVAPLDVAVFLITVKVVTSVTIYFRLPKTLQELLMAAAYGLVLVHVLQKPYRKKELIWMGLVTVLILYTSFRMKNMYYLSAWAMIAGGIRWDIRRMIKVMFATTLVIFLSVCTVSSGLYLLGYDQGILINVRRGDVQSFMFGFVHTNMFSILLSNLCLMYVWLKKEGIRPFQILLLTVFQAVGFCFTKTRTSLIIFLLTAVLILLRQGGSRKPYEKLRYLFLGIGGIYWALSHLLLQNNLAAMAADRILTGRIRYSAYAMQHFGWTFLGQNLNTEIQWDQIWKLSSFTFDSVYSFLFFQGGILWFFLLGAAFVKLKGRVDQMELILLGAWMLYAVTETNTLLPQFGFQILLLSRVFEKEDKKLPVLPKEQLCGSRGENCL</sequence>